<dbReference type="InterPro" id="IPR002327">
    <property type="entry name" value="Cyt_c_1A/1B"/>
</dbReference>
<evidence type="ECO:0000256" key="4">
    <source>
        <dbReference type="ARBA" id="ARBA00022982"/>
    </source>
</evidence>
<keyword evidence="3 6" id="KW-0479">Metal-binding</keyword>
<keyword evidence="2 6" id="KW-0349">Heme</keyword>
<keyword evidence="9" id="KW-1185">Reference proteome</keyword>
<dbReference type="InterPro" id="IPR009056">
    <property type="entry name" value="Cyt_c-like_dom"/>
</dbReference>
<name>A0ABV6JTK2_9PROT</name>
<dbReference type="SUPFAM" id="SSF46626">
    <property type="entry name" value="Cytochrome c"/>
    <property type="match status" value="1"/>
</dbReference>
<dbReference type="EMBL" id="JBHLUN010000008">
    <property type="protein sequence ID" value="MFC0409047.1"/>
    <property type="molecule type" value="Genomic_DNA"/>
</dbReference>
<evidence type="ECO:0000256" key="5">
    <source>
        <dbReference type="ARBA" id="ARBA00023004"/>
    </source>
</evidence>
<evidence type="ECO:0000313" key="9">
    <source>
        <dbReference type="Proteomes" id="UP001589865"/>
    </source>
</evidence>
<protein>
    <submittedName>
        <fullName evidence="8">C-type cytochrome</fullName>
    </submittedName>
</protein>
<dbReference type="PANTHER" id="PTHR11961">
    <property type="entry name" value="CYTOCHROME C"/>
    <property type="match status" value="1"/>
</dbReference>
<evidence type="ECO:0000256" key="6">
    <source>
        <dbReference type="PROSITE-ProRule" id="PRU00433"/>
    </source>
</evidence>
<evidence type="ECO:0000256" key="2">
    <source>
        <dbReference type="ARBA" id="ARBA00022617"/>
    </source>
</evidence>
<gene>
    <name evidence="8" type="ORF">ACFFGY_12360</name>
</gene>
<dbReference type="Pfam" id="PF00034">
    <property type="entry name" value="Cytochrom_C"/>
    <property type="match status" value="1"/>
</dbReference>
<sequence>MPGAPVAALLARADARNGARLFGPCSACHTVSQGAPDGNGPNLYGVLGAPIASNRPRFSYTYALRSVGGRWDVERMNAWLENPQRFAPGTHMIFPGVHDAWERADLIAYLGTKGSRLPLPGSGPGTQGE</sequence>
<dbReference type="InterPro" id="IPR036909">
    <property type="entry name" value="Cyt_c-like_dom_sf"/>
</dbReference>
<keyword evidence="1" id="KW-0813">Transport</keyword>
<dbReference type="RefSeq" id="WP_377044798.1">
    <property type="nucleotide sequence ID" value="NZ_JBHLUN010000008.1"/>
</dbReference>
<organism evidence="8 9">
    <name type="scientific">Roseomonas elaeocarpi</name>
    <dbReference type="NCBI Taxonomy" id="907779"/>
    <lineage>
        <taxon>Bacteria</taxon>
        <taxon>Pseudomonadati</taxon>
        <taxon>Pseudomonadota</taxon>
        <taxon>Alphaproteobacteria</taxon>
        <taxon>Acetobacterales</taxon>
        <taxon>Roseomonadaceae</taxon>
        <taxon>Roseomonas</taxon>
    </lineage>
</organism>
<proteinExistence type="predicted"/>
<dbReference type="Gene3D" id="1.10.760.10">
    <property type="entry name" value="Cytochrome c-like domain"/>
    <property type="match status" value="1"/>
</dbReference>
<dbReference type="PRINTS" id="PR00604">
    <property type="entry name" value="CYTCHRMECIAB"/>
</dbReference>
<keyword evidence="5 6" id="KW-0408">Iron</keyword>
<dbReference type="Proteomes" id="UP001589865">
    <property type="component" value="Unassembled WGS sequence"/>
</dbReference>
<evidence type="ECO:0000259" key="7">
    <source>
        <dbReference type="PROSITE" id="PS51007"/>
    </source>
</evidence>
<feature type="domain" description="Cytochrome c" evidence="7">
    <location>
        <begin position="13"/>
        <end position="114"/>
    </location>
</feature>
<evidence type="ECO:0000256" key="3">
    <source>
        <dbReference type="ARBA" id="ARBA00022723"/>
    </source>
</evidence>
<dbReference type="PROSITE" id="PS51007">
    <property type="entry name" value="CYTC"/>
    <property type="match status" value="1"/>
</dbReference>
<keyword evidence="4" id="KW-0249">Electron transport</keyword>
<comment type="caution">
    <text evidence="8">The sequence shown here is derived from an EMBL/GenBank/DDBJ whole genome shotgun (WGS) entry which is preliminary data.</text>
</comment>
<reference evidence="8 9" key="1">
    <citation type="submission" date="2024-09" db="EMBL/GenBank/DDBJ databases">
        <authorList>
            <person name="Sun Q."/>
            <person name="Mori K."/>
        </authorList>
    </citation>
    <scope>NUCLEOTIDE SEQUENCE [LARGE SCALE GENOMIC DNA]</scope>
    <source>
        <strain evidence="8 9">TBRC 5777</strain>
    </source>
</reference>
<evidence type="ECO:0000313" key="8">
    <source>
        <dbReference type="EMBL" id="MFC0409047.1"/>
    </source>
</evidence>
<evidence type="ECO:0000256" key="1">
    <source>
        <dbReference type="ARBA" id="ARBA00022448"/>
    </source>
</evidence>
<accession>A0ABV6JTK2</accession>